<dbReference type="GO" id="GO:0016020">
    <property type="term" value="C:membrane"/>
    <property type="evidence" value="ECO:0007669"/>
    <property type="project" value="UniProtKB-SubCell"/>
</dbReference>
<accession>A0A8J3EHZ8</accession>
<keyword evidence="6 7" id="KW-0472">Membrane</keyword>
<dbReference type="AlphaFoldDB" id="A0A8J3EHZ8"/>
<dbReference type="PANTHER" id="PTHR43867:SF2">
    <property type="entry name" value="CELLULOSE SYNTHASE CATALYTIC SUBUNIT A [UDP-FORMING]"/>
    <property type="match status" value="1"/>
</dbReference>
<dbReference type="InterPro" id="IPR037257">
    <property type="entry name" value="T2SS_E_N_sf"/>
</dbReference>
<feature type="transmembrane region" description="Helical" evidence="7">
    <location>
        <begin position="468"/>
        <end position="488"/>
    </location>
</feature>
<evidence type="ECO:0000256" key="2">
    <source>
        <dbReference type="ARBA" id="ARBA00022676"/>
    </source>
</evidence>
<dbReference type="EMBL" id="BMJV01000008">
    <property type="protein sequence ID" value="GGG82768.1"/>
    <property type="molecule type" value="Genomic_DNA"/>
</dbReference>
<gene>
    <name evidence="10" type="ORF">GCM10011415_35710</name>
</gene>
<dbReference type="InterPro" id="IPR007831">
    <property type="entry name" value="T2SS_GspE_N"/>
</dbReference>
<dbReference type="InterPro" id="IPR001173">
    <property type="entry name" value="Glyco_trans_2-like"/>
</dbReference>
<organism evidence="10 11">
    <name type="scientific">Salipiger pallidus</name>
    <dbReference type="NCBI Taxonomy" id="1775170"/>
    <lineage>
        <taxon>Bacteria</taxon>
        <taxon>Pseudomonadati</taxon>
        <taxon>Pseudomonadota</taxon>
        <taxon>Alphaproteobacteria</taxon>
        <taxon>Rhodobacterales</taxon>
        <taxon>Roseobacteraceae</taxon>
        <taxon>Salipiger</taxon>
    </lineage>
</organism>
<dbReference type="InterPro" id="IPR029044">
    <property type="entry name" value="Nucleotide-diphossugar_trans"/>
</dbReference>
<evidence type="ECO:0000259" key="9">
    <source>
        <dbReference type="Pfam" id="PF13632"/>
    </source>
</evidence>
<dbReference type="InterPro" id="IPR050321">
    <property type="entry name" value="Glycosyltr_2/OpgH_subfam"/>
</dbReference>
<keyword evidence="4 7" id="KW-0812">Transmembrane</keyword>
<name>A0A8J3EHZ8_9RHOB</name>
<evidence type="ECO:0000256" key="5">
    <source>
        <dbReference type="ARBA" id="ARBA00022989"/>
    </source>
</evidence>
<dbReference type="RefSeq" id="WP_188791641.1">
    <property type="nucleotide sequence ID" value="NZ_BMJV01000008.1"/>
</dbReference>
<keyword evidence="3 10" id="KW-0808">Transferase</keyword>
<comment type="subcellular location">
    <subcellularLocation>
        <location evidence="1">Membrane</location>
        <topology evidence="1">Multi-pass membrane protein</topology>
    </subcellularLocation>
</comment>
<dbReference type="Gene3D" id="3.90.550.10">
    <property type="entry name" value="Spore Coat Polysaccharide Biosynthesis Protein SpsA, Chain A"/>
    <property type="match status" value="1"/>
</dbReference>
<keyword evidence="5 7" id="KW-1133">Transmembrane helix</keyword>
<evidence type="ECO:0000313" key="11">
    <source>
        <dbReference type="Proteomes" id="UP000617145"/>
    </source>
</evidence>
<evidence type="ECO:0000313" key="10">
    <source>
        <dbReference type="EMBL" id="GGG82768.1"/>
    </source>
</evidence>
<feature type="transmembrane region" description="Helical" evidence="7">
    <location>
        <begin position="180"/>
        <end position="198"/>
    </location>
</feature>
<proteinExistence type="predicted"/>
<feature type="transmembrane region" description="Helical" evidence="7">
    <location>
        <begin position="546"/>
        <end position="565"/>
    </location>
</feature>
<evidence type="ECO:0000256" key="3">
    <source>
        <dbReference type="ARBA" id="ARBA00022679"/>
    </source>
</evidence>
<dbReference type="Proteomes" id="UP000617145">
    <property type="component" value="Unassembled WGS sequence"/>
</dbReference>
<keyword evidence="2" id="KW-0328">Glycosyltransferase</keyword>
<evidence type="ECO:0000256" key="4">
    <source>
        <dbReference type="ARBA" id="ARBA00022692"/>
    </source>
</evidence>
<dbReference type="SUPFAM" id="SSF53448">
    <property type="entry name" value="Nucleotide-diphospho-sugar transferases"/>
    <property type="match status" value="1"/>
</dbReference>
<keyword evidence="11" id="KW-1185">Reference proteome</keyword>
<dbReference type="PANTHER" id="PTHR43867">
    <property type="entry name" value="CELLULOSE SYNTHASE CATALYTIC SUBUNIT A [UDP-FORMING]"/>
    <property type="match status" value="1"/>
</dbReference>
<feature type="transmembrane region" description="Helical" evidence="7">
    <location>
        <begin position="154"/>
        <end position="174"/>
    </location>
</feature>
<reference evidence="10" key="1">
    <citation type="journal article" date="2014" name="Int. J. Syst. Evol. Microbiol.">
        <title>Complete genome sequence of Corynebacterium casei LMG S-19264T (=DSM 44701T), isolated from a smear-ripened cheese.</title>
        <authorList>
            <consortium name="US DOE Joint Genome Institute (JGI-PGF)"/>
            <person name="Walter F."/>
            <person name="Albersmeier A."/>
            <person name="Kalinowski J."/>
            <person name="Ruckert C."/>
        </authorList>
    </citation>
    <scope>NUCLEOTIDE SEQUENCE</scope>
    <source>
        <strain evidence="10">CGMCC 1.15762</strain>
    </source>
</reference>
<dbReference type="SUPFAM" id="SSF160246">
    <property type="entry name" value="EspE N-terminal domain-like"/>
    <property type="match status" value="1"/>
</dbReference>
<evidence type="ECO:0000259" key="8">
    <source>
        <dbReference type="Pfam" id="PF05157"/>
    </source>
</evidence>
<comment type="caution">
    <text evidence="10">The sequence shown here is derived from an EMBL/GenBank/DDBJ whole genome shotgun (WGS) entry which is preliminary data.</text>
</comment>
<evidence type="ECO:0000256" key="6">
    <source>
        <dbReference type="ARBA" id="ARBA00023136"/>
    </source>
</evidence>
<protein>
    <submittedName>
        <fullName evidence="10">Glycosyl transferase</fullName>
    </submittedName>
</protein>
<sequence>MQRRKLDAAETLRTLGKSYNSGAEFAQVVVTDGLATPQDVLEAQSLHYGALQLDRSIHPVDSSLSGLLDPETCLTLSALPWLRIGDTIVIATSQPQNFDAIEAALPAEIGSVAMALALESDIHGEIAARHGSDMVRRAETQVDAPDSCRDMDRLTPLAALIGAAFALLAIGLLIARPDLFFSAAVLVAMATLLMAQILKLSAFCAGRTPPRGGGGRPRTTPPFSVLVPLFREENIARDLLQRLSRLDYPRAQLDVMLVLEAQDDTTRKALAETELPAWMRVIEVPDGPITTKPRAMNYALRFARGELVGIYDAEDSPAADQLLQVAHHFQRAPPEVACLQGILDFYNPHANWMSRCFTIEYATWFRIMLPGLARLGFAIPLGGTTVFFRRDALERVGCWDAHNVTEDADLGMRLARRGYVTEMIPVVTREEANNRPWPWIKQRSRWLKGYMITWRVHMRRPLRLLHDFGAWKFLGFQLVFLTAFMQYLLAPVLWSFWLVLAGWAPPLAAWLGTGQMTALLWCFLGAEAVSLMVGVAAVSRSPHRGLLPWVPTMFLYFPLGAIAAYKAAWELLTRPFYWDKTMHGHSTPDRPDAEIPEDQPR</sequence>
<dbReference type="Pfam" id="PF05157">
    <property type="entry name" value="MshEN"/>
    <property type="match status" value="1"/>
</dbReference>
<dbReference type="GO" id="GO:0016757">
    <property type="term" value="F:glycosyltransferase activity"/>
    <property type="evidence" value="ECO:0007669"/>
    <property type="project" value="UniProtKB-KW"/>
</dbReference>
<feature type="domain" description="Type II secretion system protein GspE N-terminal" evidence="8">
    <location>
        <begin position="53"/>
        <end position="122"/>
    </location>
</feature>
<reference evidence="10" key="2">
    <citation type="submission" date="2020-09" db="EMBL/GenBank/DDBJ databases">
        <authorList>
            <person name="Sun Q."/>
            <person name="Zhou Y."/>
        </authorList>
    </citation>
    <scope>NUCLEOTIDE SEQUENCE</scope>
    <source>
        <strain evidence="10">CGMCC 1.15762</strain>
    </source>
</reference>
<dbReference type="Pfam" id="PF13632">
    <property type="entry name" value="Glyco_trans_2_3"/>
    <property type="match status" value="1"/>
</dbReference>
<feature type="domain" description="Glycosyltransferase 2-like" evidence="9">
    <location>
        <begin position="310"/>
        <end position="503"/>
    </location>
</feature>
<evidence type="ECO:0000256" key="1">
    <source>
        <dbReference type="ARBA" id="ARBA00004141"/>
    </source>
</evidence>
<feature type="transmembrane region" description="Helical" evidence="7">
    <location>
        <begin position="518"/>
        <end position="540"/>
    </location>
</feature>
<feature type="transmembrane region" description="Helical" evidence="7">
    <location>
        <begin position="494"/>
        <end position="511"/>
    </location>
</feature>
<evidence type="ECO:0000256" key="7">
    <source>
        <dbReference type="SAM" id="Phobius"/>
    </source>
</evidence>